<organism evidence="1 2">
    <name type="scientific">Paenibacillus oryzisoli</name>
    <dbReference type="NCBI Taxonomy" id="1850517"/>
    <lineage>
        <taxon>Bacteria</taxon>
        <taxon>Bacillati</taxon>
        <taxon>Bacillota</taxon>
        <taxon>Bacilli</taxon>
        <taxon>Bacillales</taxon>
        <taxon>Paenibacillaceae</taxon>
        <taxon>Paenibacillus</taxon>
    </lineage>
</organism>
<protein>
    <submittedName>
        <fullName evidence="1">Uncharacterized protein</fullName>
    </submittedName>
</protein>
<sequence length="113" mass="13355">MAINDLYYIEDRLKEIDPNILRIDFDYDNLKHQVIAVDKLGTQYVAMTVKHGELDARVVRRIQQIDPRKFNPFDDIGKWLHKKELDEDKKVNEIARGMAETLRKPLMHDAMYG</sequence>
<accession>A0A198AE75</accession>
<dbReference type="AlphaFoldDB" id="A0A198AE75"/>
<proteinExistence type="predicted"/>
<dbReference type="RefSeq" id="WP_068663646.1">
    <property type="nucleotide sequence ID" value="NZ_LYPB01000058.1"/>
</dbReference>
<name>A0A198AE75_9BACL</name>
<dbReference type="Proteomes" id="UP000078454">
    <property type="component" value="Unassembled WGS sequence"/>
</dbReference>
<evidence type="ECO:0000313" key="2">
    <source>
        <dbReference type="Proteomes" id="UP000078454"/>
    </source>
</evidence>
<reference evidence="1 2" key="1">
    <citation type="submission" date="2016-05" db="EMBL/GenBank/DDBJ databases">
        <title>Paenibacillus sp. 1ZS3-15 nov., isolated from the rhizosphere soil.</title>
        <authorList>
            <person name="Zhang X.X."/>
            <person name="Zhang J."/>
        </authorList>
    </citation>
    <scope>NUCLEOTIDE SEQUENCE [LARGE SCALE GENOMIC DNA]</scope>
    <source>
        <strain evidence="1 2">1ZS3-15</strain>
    </source>
</reference>
<comment type="caution">
    <text evidence="1">The sequence shown here is derived from an EMBL/GenBank/DDBJ whole genome shotgun (WGS) entry which is preliminary data.</text>
</comment>
<gene>
    <name evidence="1" type="ORF">A8708_26415</name>
</gene>
<dbReference type="STRING" id="1850517.A8708_26415"/>
<evidence type="ECO:0000313" key="1">
    <source>
        <dbReference type="EMBL" id="OAS19248.1"/>
    </source>
</evidence>
<dbReference type="EMBL" id="LYPB01000058">
    <property type="protein sequence ID" value="OAS19248.1"/>
    <property type="molecule type" value="Genomic_DNA"/>
</dbReference>
<keyword evidence="2" id="KW-1185">Reference proteome</keyword>